<reference evidence="2" key="1">
    <citation type="submission" date="2022-06" db="EMBL/GenBank/DDBJ databases">
        <title>Ornithinimicrobium HY1793.</title>
        <authorList>
            <person name="Huang Y."/>
        </authorList>
    </citation>
    <scope>NUCLEOTIDE SEQUENCE</scope>
    <source>
        <strain evidence="2">HY1793</strain>
    </source>
</reference>
<proteinExistence type="predicted"/>
<evidence type="ECO:0000313" key="3">
    <source>
        <dbReference type="Proteomes" id="UP001056455"/>
    </source>
</evidence>
<evidence type="ECO:0008006" key="4">
    <source>
        <dbReference type="Google" id="ProtNLM"/>
    </source>
</evidence>
<feature type="transmembrane region" description="Helical" evidence="1">
    <location>
        <begin position="25"/>
        <end position="46"/>
    </location>
</feature>
<keyword evidence="1" id="KW-1133">Transmembrane helix</keyword>
<name>A0ABY4YV79_9MICO</name>
<organism evidence="2 3">
    <name type="scientific">Ornithinimicrobium faecis</name>
    <dbReference type="NCBI Taxonomy" id="2934158"/>
    <lineage>
        <taxon>Bacteria</taxon>
        <taxon>Bacillati</taxon>
        <taxon>Actinomycetota</taxon>
        <taxon>Actinomycetes</taxon>
        <taxon>Micrococcales</taxon>
        <taxon>Ornithinimicrobiaceae</taxon>
        <taxon>Ornithinimicrobium</taxon>
    </lineage>
</organism>
<accession>A0ABY4YV79</accession>
<keyword evidence="3" id="KW-1185">Reference proteome</keyword>
<dbReference type="RefSeq" id="WP_252593659.1">
    <property type="nucleotide sequence ID" value="NZ_CP099489.1"/>
</dbReference>
<keyword evidence="1" id="KW-0812">Transmembrane</keyword>
<evidence type="ECO:0000256" key="1">
    <source>
        <dbReference type="SAM" id="Phobius"/>
    </source>
</evidence>
<dbReference type="EMBL" id="CP099489">
    <property type="protein sequence ID" value="USQ80283.1"/>
    <property type="molecule type" value="Genomic_DNA"/>
</dbReference>
<keyword evidence="1" id="KW-0472">Membrane</keyword>
<gene>
    <name evidence="2" type="ORF">NF556_01065</name>
</gene>
<sequence length="87" mass="10063">MTTLTDLTTSLAATSDRWDGPPFPFFLFPLMWLLAFVLVATLIWTGRHRRDRSAGRRAGEQRLAERLADGSIDVQEYRARLEVLRER</sequence>
<protein>
    <recommendedName>
        <fullName evidence="4">SHOCT domain-containing protein</fullName>
    </recommendedName>
</protein>
<dbReference type="Proteomes" id="UP001056455">
    <property type="component" value="Chromosome"/>
</dbReference>
<evidence type="ECO:0000313" key="2">
    <source>
        <dbReference type="EMBL" id="USQ80283.1"/>
    </source>
</evidence>